<dbReference type="EMBL" id="MU274903">
    <property type="protein sequence ID" value="KAI0092659.1"/>
    <property type="molecule type" value="Genomic_DNA"/>
</dbReference>
<organism evidence="1 2">
    <name type="scientific">Irpex rosettiformis</name>
    <dbReference type="NCBI Taxonomy" id="378272"/>
    <lineage>
        <taxon>Eukaryota</taxon>
        <taxon>Fungi</taxon>
        <taxon>Dikarya</taxon>
        <taxon>Basidiomycota</taxon>
        <taxon>Agaricomycotina</taxon>
        <taxon>Agaricomycetes</taxon>
        <taxon>Polyporales</taxon>
        <taxon>Irpicaceae</taxon>
        <taxon>Irpex</taxon>
    </lineage>
</organism>
<name>A0ACB8UEH5_9APHY</name>
<protein>
    <submittedName>
        <fullName evidence="1">DnaJ-domain-containing protein</fullName>
    </submittedName>
</protein>
<accession>A0ACB8UEH5</accession>
<comment type="caution">
    <text evidence="1">The sequence shown here is derived from an EMBL/GenBank/DDBJ whole genome shotgun (WGS) entry which is preliminary data.</text>
</comment>
<dbReference type="Proteomes" id="UP001055072">
    <property type="component" value="Unassembled WGS sequence"/>
</dbReference>
<sequence>MADYNYDESGNMALYFVLTFLLVILIPLTITSPGSLRQKQVKDGCLCDECVRHRNSIRPGIFTAKVQRRSLLLVVGWSIFGFLAYKATTAKIENKVYNPFEILDIGTGTSVKEIKSHYKKLSRKFHPDKVKLGVNQTMEAVEAYFVEITKAYKALTDETIKENWEKYGHPDGRQEVSMGIALPKGIIEGRSRMFVLAGYALVFGGFLPALVGRWWFGNREKTKDGVNARSAATFFKSLTEESSIDDVVASLGKSFEYERSAVSKQAKEIDELEEEIEKALGQKWNTLKSLAEILPKQYQARRRAFILLYAHLLRLPIPGASLRKEQSSVLLQTPALLNSLLNIVTSRNWLGPTLAAMRLHAYLAQALLPGDTSLQLAQLPGISQPEGRRLLHEFNSIETVASNLEKKGDSRAIDIKKAVSRWSRLELVDASFKVIGERIVPPLAIVYLVVKLRIAPPSSTSSEKDKEKDQKTAATLEKSDDEFLSSRKEADDMPEGASDGGWAHAPHWPATRKPSWWVVLADPKLGRVVVPPMQVTDVPLANPDLEQDYRTYKLQFQAPPNIMTFSWKLYIVSDTFVGEEIARDILLKIEEPPQEAAEEEDDDISDPEEDSLAGQMALMRGGKVKKRPEGDEESDDESSTDDDKKDEDSDSSDDD</sequence>
<evidence type="ECO:0000313" key="2">
    <source>
        <dbReference type="Proteomes" id="UP001055072"/>
    </source>
</evidence>
<keyword evidence="2" id="KW-1185">Reference proteome</keyword>
<reference evidence="1" key="1">
    <citation type="journal article" date="2021" name="Environ. Microbiol.">
        <title>Gene family expansions and transcriptome signatures uncover fungal adaptations to wood decay.</title>
        <authorList>
            <person name="Hage H."/>
            <person name="Miyauchi S."/>
            <person name="Viragh M."/>
            <person name="Drula E."/>
            <person name="Min B."/>
            <person name="Chaduli D."/>
            <person name="Navarro D."/>
            <person name="Favel A."/>
            <person name="Norest M."/>
            <person name="Lesage-Meessen L."/>
            <person name="Balint B."/>
            <person name="Merenyi Z."/>
            <person name="de Eugenio L."/>
            <person name="Morin E."/>
            <person name="Martinez A.T."/>
            <person name="Baldrian P."/>
            <person name="Stursova M."/>
            <person name="Martinez M.J."/>
            <person name="Novotny C."/>
            <person name="Magnuson J.K."/>
            <person name="Spatafora J.W."/>
            <person name="Maurice S."/>
            <person name="Pangilinan J."/>
            <person name="Andreopoulos W."/>
            <person name="LaButti K."/>
            <person name="Hundley H."/>
            <person name="Na H."/>
            <person name="Kuo A."/>
            <person name="Barry K."/>
            <person name="Lipzen A."/>
            <person name="Henrissat B."/>
            <person name="Riley R."/>
            <person name="Ahrendt S."/>
            <person name="Nagy L.G."/>
            <person name="Grigoriev I.V."/>
            <person name="Martin F."/>
            <person name="Rosso M.N."/>
        </authorList>
    </citation>
    <scope>NUCLEOTIDE SEQUENCE</scope>
    <source>
        <strain evidence="1">CBS 384.51</strain>
    </source>
</reference>
<evidence type="ECO:0000313" key="1">
    <source>
        <dbReference type="EMBL" id="KAI0092659.1"/>
    </source>
</evidence>
<proteinExistence type="predicted"/>
<gene>
    <name evidence="1" type="ORF">BDY19DRAFT_983270</name>
</gene>